<keyword evidence="4" id="KW-1185">Reference proteome</keyword>
<dbReference type="InterPro" id="IPR045339">
    <property type="entry name" value="DUF6534"/>
</dbReference>
<dbReference type="PANTHER" id="PTHR40465">
    <property type="entry name" value="CHROMOSOME 1, WHOLE GENOME SHOTGUN SEQUENCE"/>
    <property type="match status" value="1"/>
</dbReference>
<dbReference type="PANTHER" id="PTHR40465:SF1">
    <property type="entry name" value="DUF6534 DOMAIN-CONTAINING PROTEIN"/>
    <property type="match status" value="1"/>
</dbReference>
<keyword evidence="1" id="KW-1133">Transmembrane helix</keyword>
<feature type="transmembrane region" description="Helical" evidence="1">
    <location>
        <begin position="166"/>
        <end position="187"/>
    </location>
</feature>
<dbReference type="AlphaFoldDB" id="A0A286UWW3"/>
<feature type="transmembrane region" description="Helical" evidence="1">
    <location>
        <begin position="12"/>
        <end position="38"/>
    </location>
</feature>
<protein>
    <recommendedName>
        <fullName evidence="2">DUF6534 domain-containing protein</fullName>
    </recommendedName>
</protein>
<gene>
    <name evidence="3" type="ORF">PNOK_0114800</name>
</gene>
<feature type="transmembrane region" description="Helical" evidence="1">
    <location>
        <begin position="207"/>
        <end position="228"/>
    </location>
</feature>
<evidence type="ECO:0000256" key="1">
    <source>
        <dbReference type="SAM" id="Phobius"/>
    </source>
</evidence>
<keyword evidence="1" id="KW-0812">Transmembrane</keyword>
<evidence type="ECO:0000259" key="2">
    <source>
        <dbReference type="Pfam" id="PF20152"/>
    </source>
</evidence>
<proteinExistence type="predicted"/>
<feature type="transmembrane region" description="Helical" evidence="1">
    <location>
        <begin position="94"/>
        <end position="114"/>
    </location>
</feature>
<dbReference type="InParanoid" id="A0A286UWW3"/>
<comment type="caution">
    <text evidence="3">The sequence shown here is derived from an EMBL/GenBank/DDBJ whole genome shotgun (WGS) entry which is preliminary data.</text>
</comment>
<dbReference type="OrthoDB" id="2732296at2759"/>
<feature type="transmembrane region" description="Helical" evidence="1">
    <location>
        <begin position="234"/>
        <end position="255"/>
    </location>
</feature>
<keyword evidence="1" id="KW-0472">Membrane</keyword>
<reference evidence="3 4" key="1">
    <citation type="journal article" date="2017" name="Mol. Ecol.">
        <title>Comparative and population genomic landscape of Phellinus noxius: A hypervariable fungus causing root rot in trees.</title>
        <authorList>
            <person name="Chung C.L."/>
            <person name="Lee T.J."/>
            <person name="Akiba M."/>
            <person name="Lee H.H."/>
            <person name="Kuo T.H."/>
            <person name="Liu D."/>
            <person name="Ke H.M."/>
            <person name="Yokoi T."/>
            <person name="Roa M.B."/>
            <person name="Lu M.J."/>
            <person name="Chang Y.Y."/>
            <person name="Ann P.J."/>
            <person name="Tsai J.N."/>
            <person name="Chen C.Y."/>
            <person name="Tzean S.S."/>
            <person name="Ota Y."/>
            <person name="Hattori T."/>
            <person name="Sahashi N."/>
            <person name="Liou R.F."/>
            <person name="Kikuchi T."/>
            <person name="Tsai I.J."/>
        </authorList>
    </citation>
    <scope>NUCLEOTIDE SEQUENCE [LARGE SCALE GENOMIC DNA]</scope>
    <source>
        <strain evidence="3 4">FFPRI411160</strain>
    </source>
</reference>
<accession>A0A286UWW3</accession>
<evidence type="ECO:0000313" key="4">
    <source>
        <dbReference type="Proteomes" id="UP000217199"/>
    </source>
</evidence>
<evidence type="ECO:0000313" key="3">
    <source>
        <dbReference type="EMBL" id="PAV24080.1"/>
    </source>
</evidence>
<feature type="domain" description="DUF6534" evidence="2">
    <location>
        <begin position="173"/>
        <end position="260"/>
    </location>
</feature>
<feature type="transmembrane region" description="Helical" evidence="1">
    <location>
        <begin position="126"/>
        <end position="146"/>
    </location>
</feature>
<dbReference type="EMBL" id="NBII01000001">
    <property type="protein sequence ID" value="PAV24080.1"/>
    <property type="molecule type" value="Genomic_DNA"/>
</dbReference>
<sequence length="353" mass="39061">MGETERVELTNTWGAFFIFVLLTSSLWGAGVVQAYYYFNAYWTDRISHKWLVSVAWLLDTIHQMICIAAIYRVLVSNFGVESALTLITYATSKILTYGTLITALICILVQSFYIRRIYVLSGENTILTATCSILAASQFSLFIAYFSEAIAYSDFSQLQALTGLSISIGAVGAVADLTIAGAMIFVLLRNHGEGFESTNNVIERITFYTVSTSLLCGICEVLTFGFAIGMPNSLVYTGTITMLPKLYFNSMLVLLNSRKSLQSILDENPAANQNFSMPFFVSGPSTETNDSHVPEKTPKPDEICDDESCFIHKKNHISGSRFQFQATTTTFLLPSSRSITFKSPPLLLLLHSI</sequence>
<dbReference type="STRING" id="2282107.A0A286UWW3"/>
<organism evidence="3 4">
    <name type="scientific">Pyrrhoderma noxium</name>
    <dbReference type="NCBI Taxonomy" id="2282107"/>
    <lineage>
        <taxon>Eukaryota</taxon>
        <taxon>Fungi</taxon>
        <taxon>Dikarya</taxon>
        <taxon>Basidiomycota</taxon>
        <taxon>Agaricomycotina</taxon>
        <taxon>Agaricomycetes</taxon>
        <taxon>Hymenochaetales</taxon>
        <taxon>Hymenochaetaceae</taxon>
        <taxon>Pyrrhoderma</taxon>
    </lineage>
</organism>
<dbReference type="Proteomes" id="UP000217199">
    <property type="component" value="Unassembled WGS sequence"/>
</dbReference>
<feature type="transmembrane region" description="Helical" evidence="1">
    <location>
        <begin position="50"/>
        <end position="74"/>
    </location>
</feature>
<name>A0A286UWW3_9AGAM</name>
<dbReference type="Pfam" id="PF20152">
    <property type="entry name" value="DUF6534"/>
    <property type="match status" value="1"/>
</dbReference>